<evidence type="ECO:0000256" key="2">
    <source>
        <dbReference type="SAM" id="Phobius"/>
    </source>
</evidence>
<feature type="region of interest" description="Disordered" evidence="1">
    <location>
        <begin position="60"/>
        <end position="135"/>
    </location>
</feature>
<feature type="region of interest" description="Disordered" evidence="1">
    <location>
        <begin position="159"/>
        <end position="258"/>
    </location>
</feature>
<protein>
    <submittedName>
        <fullName evidence="3">Uncharacterized protein</fullName>
    </submittedName>
</protein>
<sequence length="341" mass="38006">MSGNYVLASLVTALCSFSVYWTGLINHEAFQVLALTVASIVSVAVAAVVLICIPEYLNGRNTNANNTNRRRNNRGNNTGASRNRHNNNSSSNNNNNSKRNHRHRVRGRERVRERGRPRNRNSYYSSTNEERLNQNEYPLSSQLSSTLVESSSSVSASASESASASMPTQASASTSRSTSTSFVGMNSSRQKSPSMPPLPIRSRANNSSSNIDDSNAANYDNTPGRVPVSSTSSAQRSSKSPRRHSLPPSLPSQALTQNSNCLNPIVERKLEDLMDFDDYWWRELDSRTQYYALILGYTVAAWDEDLSLDDLPCEDWDWEDMTNEQKAAAQHFGYSQETWED</sequence>
<keyword evidence="2" id="KW-1133">Transmembrane helix</keyword>
<reference evidence="3" key="1">
    <citation type="submission" date="2021-01" db="EMBL/GenBank/DDBJ databases">
        <authorList>
            <person name="Corre E."/>
            <person name="Pelletier E."/>
            <person name="Niang G."/>
            <person name="Scheremetjew M."/>
            <person name="Finn R."/>
            <person name="Kale V."/>
            <person name="Holt S."/>
            <person name="Cochrane G."/>
            <person name="Meng A."/>
            <person name="Brown T."/>
            <person name="Cohen L."/>
        </authorList>
    </citation>
    <scope>NUCLEOTIDE SEQUENCE</scope>
    <source>
        <strain evidence="3">10249 10 AB</strain>
    </source>
</reference>
<accession>A0A7S4ELB6</accession>
<feature type="transmembrane region" description="Helical" evidence="2">
    <location>
        <begin position="32"/>
        <end position="57"/>
    </location>
</feature>
<gene>
    <name evidence="3" type="ORF">PAUS00366_LOCUS14486</name>
</gene>
<keyword evidence="2" id="KW-0472">Membrane</keyword>
<feature type="compositionally biased region" description="Low complexity" evidence="1">
    <location>
        <begin position="159"/>
        <end position="181"/>
    </location>
</feature>
<keyword evidence="2" id="KW-0812">Transmembrane</keyword>
<organism evidence="3">
    <name type="scientific">Pseudo-nitzschia australis</name>
    <dbReference type="NCBI Taxonomy" id="44445"/>
    <lineage>
        <taxon>Eukaryota</taxon>
        <taxon>Sar</taxon>
        <taxon>Stramenopiles</taxon>
        <taxon>Ochrophyta</taxon>
        <taxon>Bacillariophyta</taxon>
        <taxon>Bacillariophyceae</taxon>
        <taxon>Bacillariophycidae</taxon>
        <taxon>Bacillariales</taxon>
        <taxon>Bacillariaceae</taxon>
        <taxon>Pseudo-nitzschia</taxon>
    </lineage>
</organism>
<feature type="transmembrane region" description="Helical" evidence="2">
    <location>
        <begin position="6"/>
        <end position="25"/>
    </location>
</feature>
<proteinExistence type="predicted"/>
<feature type="compositionally biased region" description="Basic residues" evidence="1">
    <location>
        <begin position="98"/>
        <end position="107"/>
    </location>
</feature>
<feature type="compositionally biased region" description="Low complexity" evidence="1">
    <location>
        <begin position="74"/>
        <end position="97"/>
    </location>
</feature>
<feature type="compositionally biased region" description="Low complexity" evidence="1">
    <location>
        <begin position="229"/>
        <end position="238"/>
    </location>
</feature>
<feature type="compositionally biased region" description="Polar residues" evidence="1">
    <location>
        <begin position="182"/>
        <end position="193"/>
    </location>
</feature>
<feature type="compositionally biased region" description="Low complexity" evidence="1">
    <location>
        <begin position="200"/>
        <end position="218"/>
    </location>
</feature>
<dbReference type="EMBL" id="HBIX01020594">
    <property type="protein sequence ID" value="CAE0721731.1"/>
    <property type="molecule type" value="Transcribed_RNA"/>
</dbReference>
<dbReference type="AlphaFoldDB" id="A0A7S4ELB6"/>
<evidence type="ECO:0000256" key="1">
    <source>
        <dbReference type="SAM" id="MobiDB-lite"/>
    </source>
</evidence>
<name>A0A7S4ELB6_9STRA</name>
<evidence type="ECO:0000313" key="3">
    <source>
        <dbReference type="EMBL" id="CAE0721731.1"/>
    </source>
</evidence>